<keyword evidence="4" id="KW-1185">Reference proteome</keyword>
<protein>
    <recommendedName>
        <fullName evidence="2">Calcineurin-like phosphoesterase domain-containing protein</fullName>
    </recommendedName>
</protein>
<evidence type="ECO:0000259" key="2">
    <source>
        <dbReference type="Pfam" id="PF00149"/>
    </source>
</evidence>
<dbReference type="CDD" id="cd00144">
    <property type="entry name" value="MPP_PPP_family"/>
    <property type="match status" value="1"/>
</dbReference>
<dbReference type="SUPFAM" id="SSF56300">
    <property type="entry name" value="Metallo-dependent phosphatases"/>
    <property type="match status" value="1"/>
</dbReference>
<dbReference type="OrthoDB" id="10267127at2759"/>
<dbReference type="PANTHER" id="PTHR42850">
    <property type="entry name" value="METALLOPHOSPHOESTERASE"/>
    <property type="match status" value="1"/>
</dbReference>
<name>H8XA88_CANO9</name>
<keyword evidence="1" id="KW-0472">Membrane</keyword>
<dbReference type="InterPro" id="IPR050126">
    <property type="entry name" value="Ap4A_hydrolase"/>
</dbReference>
<dbReference type="AlphaFoldDB" id="H8XA88"/>
<sequence>MSSYVQENPMRLRKADSSKLRRRIQYIHSLQKLNSIMDESTPLVYHSDDEYDSYHTVKINRRTKVILYTVVGLLGFITLWVFTMVLPSYYIPQAVSLKPINHISQLNVSFETGQGRKQVKRIIMIGDIHGHYDEFRQLLRKVEYNKKDDELLVLGDFVTKGPDSFKVLDYLIDHKIECILGNHEYYVLQYYANFHALDQPSFHLSETQPSSHIWIDGAFNDDPEYLFSKKLQPHHVKYINHCSVIKELGMVPVGDGVAPGVAVHAGLRPDLKLSRQDPIDNLEMRSLIGPFYNETTSDPNAPFAKSWSKIYNSKHGKAPAEYVVYYGHDAGRGLKLKEYTKGLDSGCDKGGKLTAVVISSNKKKAKIRLEEVTVQVDC</sequence>
<dbReference type="RefSeq" id="XP_003871190.1">
    <property type="nucleotide sequence ID" value="XM_003871141.1"/>
</dbReference>
<dbReference type="GeneID" id="14542250"/>
<dbReference type="InterPro" id="IPR004843">
    <property type="entry name" value="Calcineurin-like_PHP"/>
</dbReference>
<reference evidence="3 4" key="1">
    <citation type="journal article" date="2012" name="PLoS ONE">
        <title>Sequence and analysis of the genome of the pathogenic yeast Candida orthopsilosis.</title>
        <authorList>
            <person name="Riccombeni A."/>
            <person name="Vidanes G."/>
            <person name="Proux-Wera E."/>
            <person name="Wolfe K.H."/>
            <person name="Butler G."/>
        </authorList>
    </citation>
    <scope>NUCLEOTIDE SEQUENCE [LARGE SCALE GENOMIC DNA]</scope>
    <source>
        <strain evidence="3 4">Co 90-125</strain>
    </source>
</reference>
<proteinExistence type="predicted"/>
<dbReference type="GO" id="GO:0006798">
    <property type="term" value="P:polyphosphate catabolic process"/>
    <property type="evidence" value="ECO:0007669"/>
    <property type="project" value="TreeGrafter"/>
</dbReference>
<keyword evidence="1" id="KW-0812">Transmembrane</keyword>
<dbReference type="Pfam" id="PF00149">
    <property type="entry name" value="Metallophos"/>
    <property type="match status" value="1"/>
</dbReference>
<accession>H8XA88</accession>
<keyword evidence="1" id="KW-1133">Transmembrane helix</keyword>
<dbReference type="GO" id="GO:0016791">
    <property type="term" value="F:phosphatase activity"/>
    <property type="evidence" value="ECO:0007669"/>
    <property type="project" value="TreeGrafter"/>
</dbReference>
<dbReference type="Gene3D" id="3.60.21.10">
    <property type="match status" value="1"/>
</dbReference>
<gene>
    <name evidence="3" type="ORF">CORT_0G03880</name>
</gene>
<dbReference type="Proteomes" id="UP000005018">
    <property type="component" value="Chromosome 7"/>
</dbReference>
<dbReference type="PANTHER" id="PTHR42850:SF4">
    <property type="entry name" value="ZINC-DEPENDENT ENDOPOLYPHOSPHATASE"/>
    <property type="match status" value="1"/>
</dbReference>
<feature type="transmembrane region" description="Helical" evidence="1">
    <location>
        <begin position="65"/>
        <end position="90"/>
    </location>
</feature>
<dbReference type="EMBL" id="HE681725">
    <property type="protein sequence ID" value="CCG25065.1"/>
    <property type="molecule type" value="Genomic_DNA"/>
</dbReference>
<dbReference type="eggNOG" id="KOG0371">
    <property type="taxonomic scope" value="Eukaryota"/>
</dbReference>
<evidence type="ECO:0000313" key="3">
    <source>
        <dbReference type="EMBL" id="CCG25065.1"/>
    </source>
</evidence>
<feature type="domain" description="Calcineurin-like phosphoesterase" evidence="2">
    <location>
        <begin position="121"/>
        <end position="219"/>
    </location>
</feature>
<dbReference type="InterPro" id="IPR029052">
    <property type="entry name" value="Metallo-depent_PP-like"/>
</dbReference>
<evidence type="ECO:0000313" key="4">
    <source>
        <dbReference type="Proteomes" id="UP000005018"/>
    </source>
</evidence>
<dbReference type="KEGG" id="cot:CORT_0G03880"/>
<dbReference type="GO" id="GO:0000298">
    <property type="term" value="F:endopolyphosphatase activity"/>
    <property type="evidence" value="ECO:0007669"/>
    <property type="project" value="TreeGrafter"/>
</dbReference>
<organism evidence="3 4">
    <name type="scientific">Candida orthopsilosis (strain 90-125)</name>
    <name type="common">Yeast</name>
    <dbReference type="NCBI Taxonomy" id="1136231"/>
    <lineage>
        <taxon>Eukaryota</taxon>
        <taxon>Fungi</taxon>
        <taxon>Dikarya</taxon>
        <taxon>Ascomycota</taxon>
        <taxon>Saccharomycotina</taxon>
        <taxon>Pichiomycetes</taxon>
        <taxon>Debaryomycetaceae</taxon>
        <taxon>Candida/Lodderomyces clade</taxon>
        <taxon>Candida</taxon>
    </lineage>
</organism>
<dbReference type="GO" id="GO:0005737">
    <property type="term" value="C:cytoplasm"/>
    <property type="evidence" value="ECO:0007669"/>
    <property type="project" value="TreeGrafter"/>
</dbReference>
<dbReference type="HOGENOM" id="CLU_023125_0_1_1"/>
<evidence type="ECO:0000256" key="1">
    <source>
        <dbReference type="SAM" id="Phobius"/>
    </source>
</evidence>